<feature type="transmembrane region" description="Helical" evidence="1">
    <location>
        <begin position="90"/>
        <end position="108"/>
    </location>
</feature>
<organism evidence="2 3">
    <name type="scientific">Halalkalibacter krulwichiae</name>
    <dbReference type="NCBI Taxonomy" id="199441"/>
    <lineage>
        <taxon>Bacteria</taxon>
        <taxon>Bacillati</taxon>
        <taxon>Bacillota</taxon>
        <taxon>Bacilli</taxon>
        <taxon>Bacillales</taxon>
        <taxon>Bacillaceae</taxon>
        <taxon>Halalkalibacter</taxon>
    </lineage>
</organism>
<reference evidence="2 3" key="1">
    <citation type="submission" date="2017-04" db="EMBL/GenBank/DDBJ databases">
        <title>Bacillus krulwichiae AM31D Genome sequencing and assembly.</title>
        <authorList>
            <person name="Krulwich T.A."/>
            <person name="Anastor L."/>
            <person name="Ehrlich R."/>
            <person name="Ehrlich G.D."/>
            <person name="Janto B."/>
        </authorList>
    </citation>
    <scope>NUCLEOTIDE SEQUENCE [LARGE SCALE GENOMIC DNA]</scope>
    <source>
        <strain evidence="2 3">AM31D</strain>
    </source>
</reference>
<proteinExistence type="predicted"/>
<dbReference type="AlphaFoldDB" id="A0A1X9MAM7"/>
<sequence>MSGMSPVSKLIDHIKPTTTETVFGEAIEGECQKIVPVAKATYFVVGGGGQGSEETNHSGGDGGGTFIRLKPVGVYEVTNKRTRYIPTMNYTPLLYLAGSACLLASILIKNKEK</sequence>
<dbReference type="Proteomes" id="UP000193006">
    <property type="component" value="Chromosome"/>
</dbReference>
<name>A0A1X9MAM7_9BACI</name>
<evidence type="ECO:0000256" key="1">
    <source>
        <dbReference type="SAM" id="Phobius"/>
    </source>
</evidence>
<gene>
    <name evidence="2" type="ORF">BkAM31D_11815</name>
</gene>
<keyword evidence="1" id="KW-1133">Transmembrane helix</keyword>
<evidence type="ECO:0008006" key="4">
    <source>
        <dbReference type="Google" id="ProtNLM"/>
    </source>
</evidence>
<evidence type="ECO:0000313" key="2">
    <source>
        <dbReference type="EMBL" id="ARK30458.1"/>
    </source>
</evidence>
<dbReference type="EMBL" id="CP020814">
    <property type="protein sequence ID" value="ARK30458.1"/>
    <property type="molecule type" value="Genomic_DNA"/>
</dbReference>
<keyword evidence="1" id="KW-0472">Membrane</keyword>
<dbReference type="STRING" id="199441.BkAM31D_11815"/>
<protein>
    <recommendedName>
        <fullName evidence="4">Sporulation protein YtfJ (Spore_YtfJ)</fullName>
    </recommendedName>
</protein>
<dbReference type="RefSeq" id="WP_066151248.1">
    <property type="nucleotide sequence ID" value="NZ_CP020814.1"/>
</dbReference>
<accession>A0A1X9MAM7</accession>
<dbReference type="KEGG" id="bkw:BkAM31D_11815"/>
<evidence type="ECO:0000313" key="3">
    <source>
        <dbReference type="Proteomes" id="UP000193006"/>
    </source>
</evidence>
<keyword evidence="1" id="KW-0812">Transmembrane</keyword>
<keyword evidence="3" id="KW-1185">Reference proteome</keyword>